<name>A0A7W9AKL0_9SPHN</name>
<dbReference type="RefSeq" id="WP_184020572.1">
    <property type="nucleotide sequence ID" value="NZ_JACIJC010000005.1"/>
</dbReference>
<reference evidence="1 2" key="1">
    <citation type="submission" date="2020-08" db="EMBL/GenBank/DDBJ databases">
        <title>Genomic Encyclopedia of Type Strains, Phase IV (KMG-IV): sequencing the most valuable type-strain genomes for metagenomic binning, comparative biology and taxonomic classification.</title>
        <authorList>
            <person name="Goeker M."/>
        </authorList>
    </citation>
    <scope>NUCLEOTIDE SEQUENCE [LARGE SCALE GENOMIC DNA]</scope>
    <source>
        <strain evidence="1 2">DSM 25079</strain>
    </source>
</reference>
<dbReference type="Proteomes" id="UP000549617">
    <property type="component" value="Unassembled WGS sequence"/>
</dbReference>
<sequence>MWDRAAWGADTVYLGWTKVTPCWVGDDYVETCSFVVERSGGRADGNTAHGPIGLARGGPSLLSPFAGDGKCGIPGGAEAWFVQPRLIDARFGHASRRSGSADGLARTERGEEDIVPRSGAGLEKSGALFGNFLERGGLAEGEGADGGFAAGLGHEWNVS</sequence>
<proteinExistence type="predicted"/>
<evidence type="ECO:0000313" key="2">
    <source>
        <dbReference type="Proteomes" id="UP000549617"/>
    </source>
</evidence>
<keyword evidence="2" id="KW-1185">Reference proteome</keyword>
<accession>A0A7W9AKL0</accession>
<organism evidence="1 2">
    <name type="scientific">Sphingobium boeckii</name>
    <dbReference type="NCBI Taxonomy" id="1082345"/>
    <lineage>
        <taxon>Bacteria</taxon>
        <taxon>Pseudomonadati</taxon>
        <taxon>Pseudomonadota</taxon>
        <taxon>Alphaproteobacteria</taxon>
        <taxon>Sphingomonadales</taxon>
        <taxon>Sphingomonadaceae</taxon>
        <taxon>Sphingobium</taxon>
    </lineage>
</organism>
<evidence type="ECO:0000313" key="1">
    <source>
        <dbReference type="EMBL" id="MBB5687268.1"/>
    </source>
</evidence>
<protein>
    <submittedName>
        <fullName evidence="1">Uncharacterized protein</fullName>
    </submittedName>
</protein>
<comment type="caution">
    <text evidence="1">The sequence shown here is derived from an EMBL/GenBank/DDBJ whole genome shotgun (WGS) entry which is preliminary data.</text>
</comment>
<gene>
    <name evidence="1" type="ORF">FHS49_003296</name>
</gene>
<dbReference type="AlphaFoldDB" id="A0A7W9AKL0"/>
<dbReference type="EMBL" id="JACIJC010000005">
    <property type="protein sequence ID" value="MBB5687268.1"/>
    <property type="molecule type" value="Genomic_DNA"/>
</dbReference>